<evidence type="ECO:0000313" key="5">
    <source>
        <dbReference type="EMBL" id="MDU0352723.1"/>
    </source>
</evidence>
<proteinExistence type="inferred from homology"/>
<accession>A0ABU3SRT0</accession>
<dbReference type="EC" id="2.3.1.-" evidence="5"/>
<dbReference type="RefSeq" id="WP_316024434.1">
    <property type="nucleotide sequence ID" value="NZ_JAWDIO010000002.1"/>
</dbReference>
<dbReference type="SUPFAM" id="SSF55729">
    <property type="entry name" value="Acyl-CoA N-acyltransferases (Nat)"/>
    <property type="match status" value="1"/>
</dbReference>
<dbReference type="InterPro" id="IPR016181">
    <property type="entry name" value="Acyl_CoA_acyltransferase"/>
</dbReference>
<dbReference type="PANTHER" id="PTHR43792">
    <property type="entry name" value="GNAT FAMILY, PUTATIVE (AFU_ORTHOLOGUE AFUA_3G00765)-RELATED-RELATED"/>
    <property type="match status" value="1"/>
</dbReference>
<comment type="similarity">
    <text evidence="3">Belongs to the acetyltransferase family. RimJ subfamily.</text>
</comment>
<evidence type="ECO:0000256" key="2">
    <source>
        <dbReference type="ARBA" id="ARBA00023315"/>
    </source>
</evidence>
<dbReference type="EMBL" id="JAWDIO010000002">
    <property type="protein sequence ID" value="MDU0352723.1"/>
    <property type="molecule type" value="Genomic_DNA"/>
</dbReference>
<dbReference type="GO" id="GO:0016746">
    <property type="term" value="F:acyltransferase activity"/>
    <property type="evidence" value="ECO:0007669"/>
    <property type="project" value="UniProtKB-KW"/>
</dbReference>
<keyword evidence="6" id="KW-1185">Reference proteome</keyword>
<keyword evidence="2 5" id="KW-0012">Acyltransferase</keyword>
<gene>
    <name evidence="5" type="ORF">RS130_01245</name>
</gene>
<organism evidence="5 6">
    <name type="scientific">Paraglaciecola aquimarina</name>
    <dbReference type="NCBI Taxonomy" id="1235557"/>
    <lineage>
        <taxon>Bacteria</taxon>
        <taxon>Pseudomonadati</taxon>
        <taxon>Pseudomonadota</taxon>
        <taxon>Gammaproteobacteria</taxon>
        <taxon>Alteromonadales</taxon>
        <taxon>Alteromonadaceae</taxon>
        <taxon>Paraglaciecola</taxon>
    </lineage>
</organism>
<evidence type="ECO:0000256" key="3">
    <source>
        <dbReference type="ARBA" id="ARBA00038502"/>
    </source>
</evidence>
<dbReference type="Gene3D" id="3.40.630.30">
    <property type="match status" value="1"/>
</dbReference>
<dbReference type="InterPro" id="IPR000182">
    <property type="entry name" value="GNAT_dom"/>
</dbReference>
<keyword evidence="1 5" id="KW-0808">Transferase</keyword>
<dbReference type="PANTHER" id="PTHR43792:SF8">
    <property type="entry name" value="[RIBOSOMAL PROTEIN US5]-ALANINE N-ACETYLTRANSFERASE"/>
    <property type="match status" value="1"/>
</dbReference>
<dbReference type="PROSITE" id="PS51186">
    <property type="entry name" value="GNAT"/>
    <property type="match status" value="1"/>
</dbReference>
<comment type="caution">
    <text evidence="5">The sequence shown here is derived from an EMBL/GenBank/DDBJ whole genome shotgun (WGS) entry which is preliminary data.</text>
</comment>
<dbReference type="InterPro" id="IPR051531">
    <property type="entry name" value="N-acetyltransferase"/>
</dbReference>
<dbReference type="Proteomes" id="UP001247805">
    <property type="component" value="Unassembled WGS sequence"/>
</dbReference>
<feature type="domain" description="N-acetyltransferase" evidence="4">
    <location>
        <begin position="16"/>
        <end position="162"/>
    </location>
</feature>
<sequence length="170" mass="19555">MNMIRTIELTDARGLSQYLTANKTHFEPWEPIRESTFYSEKCCSEHIYNILNTTSSTLFVFVSDRKILGHCELSQIVYGPFQACYMGYGVSKEFEGKGVGYELCSYAIEYAFSRLKLHRIMANYMPSNHRSGRLLKRLGFRKEGLALEYLKIAGAWEDHILTSLINPNCV</sequence>
<dbReference type="CDD" id="cd04301">
    <property type="entry name" value="NAT_SF"/>
    <property type="match status" value="1"/>
</dbReference>
<evidence type="ECO:0000313" key="6">
    <source>
        <dbReference type="Proteomes" id="UP001247805"/>
    </source>
</evidence>
<evidence type="ECO:0000259" key="4">
    <source>
        <dbReference type="PROSITE" id="PS51186"/>
    </source>
</evidence>
<protein>
    <submittedName>
        <fullName evidence="5">GNAT family N-acetyltransferase</fullName>
        <ecNumber evidence="5">2.3.1.-</ecNumber>
    </submittedName>
</protein>
<evidence type="ECO:0000256" key="1">
    <source>
        <dbReference type="ARBA" id="ARBA00022679"/>
    </source>
</evidence>
<name>A0ABU3SRT0_9ALTE</name>
<reference evidence="5 6" key="1">
    <citation type="submission" date="2023-10" db="EMBL/GenBank/DDBJ databases">
        <title>Glaciecola aquimarina strain GGW-M5 nov., isolated from a coastal seawater.</title>
        <authorList>
            <person name="Bayburt H."/>
            <person name="Kim J.M."/>
            <person name="Choi B.J."/>
            <person name="Jeon C.O."/>
        </authorList>
    </citation>
    <scope>NUCLEOTIDE SEQUENCE [LARGE SCALE GENOMIC DNA]</scope>
    <source>
        <strain evidence="5 6">KCTC 32108</strain>
    </source>
</reference>
<dbReference type="Pfam" id="PF13302">
    <property type="entry name" value="Acetyltransf_3"/>
    <property type="match status" value="1"/>
</dbReference>